<evidence type="ECO:0000259" key="6">
    <source>
        <dbReference type="PROSITE" id="PS51387"/>
    </source>
</evidence>
<dbReference type="InterPro" id="IPR050416">
    <property type="entry name" value="FAD-linked_Oxidoreductase"/>
</dbReference>
<dbReference type="EMBL" id="BOMH01000007">
    <property type="protein sequence ID" value="GID63027.1"/>
    <property type="molecule type" value="Genomic_DNA"/>
</dbReference>
<dbReference type="InterPro" id="IPR016167">
    <property type="entry name" value="FAD-bd_PCMH_sub1"/>
</dbReference>
<comment type="caution">
    <text evidence="7">The sequence shown here is derived from an EMBL/GenBank/DDBJ whole genome shotgun (WGS) entry which is preliminary data.</text>
</comment>
<dbReference type="GO" id="GO:0071949">
    <property type="term" value="F:FAD binding"/>
    <property type="evidence" value="ECO:0007669"/>
    <property type="project" value="InterPro"/>
</dbReference>
<keyword evidence="5" id="KW-0560">Oxidoreductase</keyword>
<protein>
    <submittedName>
        <fullName evidence="7">FAD-linked oxidase</fullName>
    </submittedName>
</protein>
<dbReference type="InterPro" id="IPR006094">
    <property type="entry name" value="Oxid_FAD_bind_N"/>
</dbReference>
<evidence type="ECO:0000256" key="5">
    <source>
        <dbReference type="ARBA" id="ARBA00023002"/>
    </source>
</evidence>
<dbReference type="GO" id="GO:0016491">
    <property type="term" value="F:oxidoreductase activity"/>
    <property type="evidence" value="ECO:0007669"/>
    <property type="project" value="UniProtKB-KW"/>
</dbReference>
<accession>A0A919ICR3</accession>
<evidence type="ECO:0000256" key="3">
    <source>
        <dbReference type="ARBA" id="ARBA00022630"/>
    </source>
</evidence>
<dbReference type="Gene3D" id="3.40.462.20">
    <property type="match status" value="1"/>
</dbReference>
<evidence type="ECO:0000256" key="4">
    <source>
        <dbReference type="ARBA" id="ARBA00022827"/>
    </source>
</evidence>
<organism evidence="7 8">
    <name type="scientific">Actinoplanes cyaneus</name>
    <dbReference type="NCBI Taxonomy" id="52696"/>
    <lineage>
        <taxon>Bacteria</taxon>
        <taxon>Bacillati</taxon>
        <taxon>Actinomycetota</taxon>
        <taxon>Actinomycetes</taxon>
        <taxon>Micromonosporales</taxon>
        <taxon>Micromonosporaceae</taxon>
        <taxon>Actinoplanes</taxon>
    </lineage>
</organism>
<dbReference type="RefSeq" id="WP_203738504.1">
    <property type="nucleotide sequence ID" value="NZ_BAAAUC010000008.1"/>
</dbReference>
<evidence type="ECO:0000256" key="2">
    <source>
        <dbReference type="ARBA" id="ARBA00005466"/>
    </source>
</evidence>
<proteinExistence type="inferred from homology"/>
<evidence type="ECO:0000313" key="7">
    <source>
        <dbReference type="EMBL" id="GID63027.1"/>
    </source>
</evidence>
<keyword evidence="8" id="KW-1185">Reference proteome</keyword>
<dbReference type="PANTHER" id="PTHR42973">
    <property type="entry name" value="BINDING OXIDOREDUCTASE, PUTATIVE (AFU_ORTHOLOGUE AFUA_1G17690)-RELATED"/>
    <property type="match status" value="1"/>
</dbReference>
<dbReference type="InterPro" id="IPR016166">
    <property type="entry name" value="FAD-bd_PCMH"/>
</dbReference>
<sequence>MTRYHVPLQDIGLGRRFGGAVFRPGEVGYDEHRLGWNRTIDSRPALIATATTATDVRTAILAAREHALPFAVQATGHGTVVAADGALLLRTTALNSVDIDPHRRVARVGPGAVWADVNRAAARYGLAGLAGRCSTVGVTGYTLGGGQSWLSRTFGFAADSVVSADVVTADGTAVTATARRHPDLFWALRGGGGNFGVVTSLEFRLHPVAQVYSGMSLYPLEHAFGVLAAYRQWALDEPDAMNTAVLLLRLPPSPLIPEPLRGKRVLAIRAFHHGDDGPRVLAPLLEAAGPPLLDAFGTRTFPVASDATNGPDAPPMANRQEIELFRDLPDEVLHAIVEAGAADSPLAFVEVRHWGGAMANPGADAGPAGHRDVPFSVMAVAPYPAAGRTPADTALDHLAGRLRPYATGGSFLTLLTDSTKTRTAFTPANYARLTAVKRDWDPANIFRLGHNIPPATDRKAAS</sequence>
<evidence type="ECO:0000256" key="1">
    <source>
        <dbReference type="ARBA" id="ARBA00001974"/>
    </source>
</evidence>
<comment type="similarity">
    <text evidence="2">Belongs to the oxygen-dependent FAD-linked oxidoreductase family.</text>
</comment>
<dbReference type="InterPro" id="IPR016169">
    <property type="entry name" value="FAD-bd_PCMH_sub2"/>
</dbReference>
<gene>
    <name evidence="7" type="ORF">Acy02nite_09080</name>
</gene>
<dbReference type="PANTHER" id="PTHR42973:SF39">
    <property type="entry name" value="FAD-BINDING PCMH-TYPE DOMAIN-CONTAINING PROTEIN"/>
    <property type="match status" value="1"/>
</dbReference>
<dbReference type="Pfam" id="PF01565">
    <property type="entry name" value="FAD_binding_4"/>
    <property type="match status" value="1"/>
</dbReference>
<dbReference type="AlphaFoldDB" id="A0A919ICR3"/>
<feature type="domain" description="FAD-binding PCMH-type" evidence="6">
    <location>
        <begin position="40"/>
        <end position="208"/>
    </location>
</feature>
<evidence type="ECO:0000313" key="8">
    <source>
        <dbReference type="Proteomes" id="UP000619479"/>
    </source>
</evidence>
<dbReference type="PROSITE" id="PS51387">
    <property type="entry name" value="FAD_PCMH"/>
    <property type="match status" value="1"/>
</dbReference>
<dbReference type="Pfam" id="PF08031">
    <property type="entry name" value="BBE"/>
    <property type="match status" value="1"/>
</dbReference>
<keyword evidence="3" id="KW-0285">Flavoprotein</keyword>
<comment type="cofactor">
    <cofactor evidence="1">
        <name>FAD</name>
        <dbReference type="ChEBI" id="CHEBI:57692"/>
    </cofactor>
</comment>
<dbReference type="Gene3D" id="3.30.43.10">
    <property type="entry name" value="Uridine Diphospho-n-acetylenolpyruvylglucosamine Reductase, domain 2"/>
    <property type="match status" value="1"/>
</dbReference>
<dbReference type="InterPro" id="IPR036318">
    <property type="entry name" value="FAD-bd_PCMH-like_sf"/>
</dbReference>
<dbReference type="InterPro" id="IPR012951">
    <property type="entry name" value="BBE"/>
</dbReference>
<dbReference type="Proteomes" id="UP000619479">
    <property type="component" value="Unassembled WGS sequence"/>
</dbReference>
<name>A0A919ICR3_9ACTN</name>
<reference evidence="7" key="1">
    <citation type="submission" date="2021-01" db="EMBL/GenBank/DDBJ databases">
        <title>Whole genome shotgun sequence of Actinoplanes cyaneus NBRC 14990.</title>
        <authorList>
            <person name="Komaki H."/>
            <person name="Tamura T."/>
        </authorList>
    </citation>
    <scope>NUCLEOTIDE SEQUENCE</scope>
    <source>
        <strain evidence="7">NBRC 14990</strain>
    </source>
</reference>
<dbReference type="SUPFAM" id="SSF56176">
    <property type="entry name" value="FAD-binding/transporter-associated domain-like"/>
    <property type="match status" value="1"/>
</dbReference>
<keyword evidence="4" id="KW-0274">FAD</keyword>
<dbReference type="Gene3D" id="3.30.465.10">
    <property type="match status" value="1"/>
</dbReference>